<keyword evidence="3" id="KW-0963">Cytoplasm</keyword>
<reference evidence="10" key="1">
    <citation type="submission" date="2021-01" db="EMBL/GenBank/DDBJ databases">
        <authorList>
            <person name="Corre E."/>
            <person name="Pelletier E."/>
            <person name="Niang G."/>
            <person name="Scheremetjew M."/>
            <person name="Finn R."/>
            <person name="Kale V."/>
            <person name="Holt S."/>
            <person name="Cochrane G."/>
            <person name="Meng A."/>
            <person name="Brown T."/>
            <person name="Cohen L."/>
        </authorList>
    </citation>
    <scope>NUCLEOTIDE SEQUENCE</scope>
    <source>
        <strain evidence="10">CCMP325</strain>
    </source>
</reference>
<dbReference type="SUPFAM" id="SSF50978">
    <property type="entry name" value="WD40 repeat-like"/>
    <property type="match status" value="1"/>
</dbReference>
<organism evidence="10">
    <name type="scientific">Hanusia phi</name>
    <dbReference type="NCBI Taxonomy" id="3032"/>
    <lineage>
        <taxon>Eukaryota</taxon>
        <taxon>Cryptophyceae</taxon>
        <taxon>Pyrenomonadales</taxon>
        <taxon>Geminigeraceae</taxon>
        <taxon>Hanusia</taxon>
    </lineage>
</organism>
<evidence type="ECO:0000256" key="2">
    <source>
        <dbReference type="ARBA" id="ARBA00004496"/>
    </source>
</evidence>
<evidence type="ECO:0000256" key="3">
    <source>
        <dbReference type="ARBA" id="ARBA00022490"/>
    </source>
</evidence>
<evidence type="ECO:0000256" key="1">
    <source>
        <dbReference type="ARBA" id="ARBA00004230"/>
    </source>
</evidence>
<evidence type="ECO:0000256" key="8">
    <source>
        <dbReference type="ARBA" id="ARBA00029552"/>
    </source>
</evidence>
<dbReference type="PRINTS" id="PR00320">
    <property type="entry name" value="GPROTEINBRPT"/>
</dbReference>
<dbReference type="PROSITE" id="PS50294">
    <property type="entry name" value="WD_REPEATS_REGION"/>
    <property type="match status" value="3"/>
</dbReference>
<comment type="similarity">
    <text evidence="7">Belongs to the CFAP52 family.</text>
</comment>
<accession>A0A7S0F3V5</accession>
<dbReference type="CDD" id="cd00200">
    <property type="entry name" value="WD40"/>
    <property type="match status" value="1"/>
</dbReference>
<gene>
    <name evidence="10" type="ORF">HPHI1048_LOCUS20787</name>
</gene>
<keyword evidence="5" id="KW-0677">Repeat</keyword>
<feature type="repeat" description="WD" evidence="9">
    <location>
        <begin position="238"/>
        <end position="272"/>
    </location>
</feature>
<dbReference type="PROSITE" id="PS50082">
    <property type="entry name" value="WD_REPEATS_2"/>
    <property type="match status" value="4"/>
</dbReference>
<dbReference type="InterPro" id="IPR050630">
    <property type="entry name" value="WD_repeat_EMAP"/>
</dbReference>
<dbReference type="FunFam" id="2.130.10.10:FF:001320">
    <property type="entry name" value="Predicted protein"/>
    <property type="match status" value="1"/>
</dbReference>
<evidence type="ECO:0000313" key="10">
    <source>
        <dbReference type="EMBL" id="CAD8503100.1"/>
    </source>
</evidence>
<evidence type="ECO:0000256" key="5">
    <source>
        <dbReference type="ARBA" id="ARBA00022737"/>
    </source>
</evidence>
<evidence type="ECO:0000256" key="7">
    <source>
        <dbReference type="ARBA" id="ARBA00029456"/>
    </source>
</evidence>
<protein>
    <recommendedName>
        <fullName evidence="8">Cilia- and flagella-associated protein 52</fullName>
    </recommendedName>
</protein>
<proteinExistence type="inferred from homology"/>
<feature type="repeat" description="WD" evidence="9">
    <location>
        <begin position="364"/>
        <end position="397"/>
    </location>
</feature>
<dbReference type="InterPro" id="IPR015943">
    <property type="entry name" value="WD40/YVTN_repeat-like_dom_sf"/>
</dbReference>
<dbReference type="PANTHER" id="PTHR13720">
    <property type="entry name" value="WD-40 REPEAT PROTEIN"/>
    <property type="match status" value="1"/>
</dbReference>
<dbReference type="PANTHER" id="PTHR13720:SF14">
    <property type="entry name" value="CILIA- AND FLAGELLA-ASSOCIATED PROTEIN 52"/>
    <property type="match status" value="1"/>
</dbReference>
<dbReference type="InterPro" id="IPR036322">
    <property type="entry name" value="WD40_repeat_dom_sf"/>
</dbReference>
<keyword evidence="6" id="KW-0969">Cilium</keyword>
<dbReference type="SMART" id="SM00320">
    <property type="entry name" value="WD40"/>
    <property type="match status" value="8"/>
</dbReference>
<evidence type="ECO:0000256" key="6">
    <source>
        <dbReference type="ARBA" id="ARBA00022846"/>
    </source>
</evidence>
<dbReference type="Gene3D" id="2.130.10.10">
    <property type="entry name" value="YVTN repeat-like/Quinoprotein amine dehydrogenase"/>
    <property type="match status" value="3"/>
</dbReference>
<dbReference type="InterPro" id="IPR001680">
    <property type="entry name" value="WD40_rpt"/>
</dbReference>
<dbReference type="GO" id="GO:0031514">
    <property type="term" value="C:motile cilium"/>
    <property type="evidence" value="ECO:0007669"/>
    <property type="project" value="UniProtKB-SubCell"/>
</dbReference>
<keyword evidence="6" id="KW-0282">Flagellum</keyword>
<evidence type="ECO:0000256" key="4">
    <source>
        <dbReference type="ARBA" id="ARBA00022574"/>
    </source>
</evidence>
<keyword evidence="6" id="KW-0966">Cell projection</keyword>
<dbReference type="InterPro" id="IPR020472">
    <property type="entry name" value="WD40_PAC1"/>
</dbReference>
<keyword evidence="4 9" id="KW-0853">WD repeat</keyword>
<dbReference type="AlphaFoldDB" id="A0A7S0F3V5"/>
<dbReference type="GO" id="GO:0005930">
    <property type="term" value="C:axoneme"/>
    <property type="evidence" value="ECO:0007669"/>
    <property type="project" value="UniProtKB-ARBA"/>
</dbReference>
<evidence type="ECO:0000256" key="9">
    <source>
        <dbReference type="PROSITE-ProRule" id="PRU00221"/>
    </source>
</evidence>
<comment type="subcellular location">
    <subcellularLocation>
        <location evidence="1">Cell projection</location>
        <location evidence="1">Cilium</location>
        <location evidence="1">Flagellum</location>
    </subcellularLocation>
    <subcellularLocation>
        <location evidence="2">Cytoplasm</location>
    </subcellularLocation>
</comment>
<dbReference type="EMBL" id="HBEO01030662">
    <property type="protein sequence ID" value="CAD8503100.1"/>
    <property type="molecule type" value="Transcribed_RNA"/>
</dbReference>
<feature type="repeat" description="WD" evidence="9">
    <location>
        <begin position="194"/>
        <end position="235"/>
    </location>
</feature>
<sequence length="404" mass="43762">MYAGTTTGDVLKVNLRTKLFKHVGPKTRLSQGANCINMTPDGDLLVGSGDGTIATLDAETLKMKQSTRIEGGGITCMAPHVSKQLFFVATSLCSTFVVKYEGLQAELRSTCHSSKIHDVVYPFGYSELFATCSHQDIRVWNARTCAELLRIQIPNLECNCVCFARDGKAILSGWSDGKIRAFGPQSGKLLFVINDAHVGGVTAIACANDPQRIVSGGFDGSVRVWRITAESRVMIGSMKEHKATVNCLKVRGNDLEFVSASSDGSCIIWDMRRFVRNNSLFASTFFKAVLYHPDESQLLTTGTDRKITNWDAYDGSAIRIVDGSTSAEVNTLDIAGSGEFFVSGGGDKILKLWHYDEGQCQAVGIGHSGAITRVAVSPDQRNLVSVGDEGAILIWNIPPRFSSS</sequence>
<feature type="repeat" description="WD" evidence="9">
    <location>
        <begin position="322"/>
        <end position="363"/>
    </location>
</feature>
<dbReference type="Pfam" id="PF00400">
    <property type="entry name" value="WD40"/>
    <property type="match status" value="5"/>
</dbReference>
<dbReference type="FunFam" id="2.130.10.10:FF:000207">
    <property type="entry name" value="Cilia- and flagella-associated protein 52"/>
    <property type="match status" value="1"/>
</dbReference>
<name>A0A7S0F3V5_9CRYP</name>